<evidence type="ECO:0000313" key="16">
    <source>
        <dbReference type="Proteomes" id="UP000468735"/>
    </source>
</evidence>
<feature type="region of interest" description="Disordered" evidence="11">
    <location>
        <begin position="102"/>
        <end position="149"/>
    </location>
</feature>
<dbReference type="AlphaFoldDB" id="A0A6H9YL39"/>
<evidence type="ECO:0000259" key="14">
    <source>
        <dbReference type="PROSITE" id="PS50885"/>
    </source>
</evidence>
<keyword evidence="6 12" id="KW-0812">Transmembrane</keyword>
<evidence type="ECO:0000256" key="9">
    <source>
        <dbReference type="ARBA" id="ARBA00023012"/>
    </source>
</evidence>
<dbReference type="Pfam" id="PF02518">
    <property type="entry name" value="HATPase_c"/>
    <property type="match status" value="1"/>
</dbReference>
<dbReference type="InterPro" id="IPR036097">
    <property type="entry name" value="HisK_dim/P_sf"/>
</dbReference>
<evidence type="ECO:0000256" key="7">
    <source>
        <dbReference type="ARBA" id="ARBA00022777"/>
    </source>
</evidence>
<dbReference type="InterPro" id="IPR005467">
    <property type="entry name" value="His_kinase_dom"/>
</dbReference>
<dbReference type="InterPro" id="IPR003660">
    <property type="entry name" value="HAMP_dom"/>
</dbReference>
<keyword evidence="7 15" id="KW-0418">Kinase</keyword>
<keyword evidence="16" id="KW-1185">Reference proteome</keyword>
<comment type="subcellular location">
    <subcellularLocation>
        <location evidence="2">Cell membrane</location>
    </subcellularLocation>
</comment>
<sequence>MPRPFTFARVASVRARTTLFATAVVAVALVVTGLAVVLLLRANLDRQSDLQAEVSAREVASQLAAGVPYAQLDVPDGDENPVQVVDSSGRVVAAGEDLSAISGTGPAAVKPAASPGPPDDDDDRDEDTPQRGEVSGDVHHSTGSATVDGETADYRFASIAVTTPGGETLTVHAGTAVATARKAVGTVTQAMLAGLPVLLAVVAGVTWLVTRRALRPVAAIRTELAEITASSDLTRRVPVPASRDEVAALATATNETLAALERSVERQRGFVADASHELRNPIASLRTELEVAAAHPELLDLDGLTTEVVRLQHLAADLLLLARLDAGEQAVTPKPVALADLLREEVERRGPADRVPIGIELKAAPQVLGSRDRLARALANLLNNAQRHASSQVNVTLRQDGDRWVVMDITDDGPGVPPGDRERIFERFVRLDDARSRDEGGAGLGLAIARDLLRAHGGTLTVEAAPGGGALFRMRLPLRNARTEGHGRA</sequence>
<dbReference type="SUPFAM" id="SSF55874">
    <property type="entry name" value="ATPase domain of HSP90 chaperone/DNA topoisomerase II/histidine kinase"/>
    <property type="match status" value="1"/>
</dbReference>
<dbReference type="GO" id="GO:0005886">
    <property type="term" value="C:plasma membrane"/>
    <property type="evidence" value="ECO:0007669"/>
    <property type="project" value="UniProtKB-SubCell"/>
</dbReference>
<organism evidence="15 16">
    <name type="scientific">Actinomadura rudentiformis</name>
    <dbReference type="NCBI Taxonomy" id="359158"/>
    <lineage>
        <taxon>Bacteria</taxon>
        <taxon>Bacillati</taxon>
        <taxon>Actinomycetota</taxon>
        <taxon>Actinomycetes</taxon>
        <taxon>Streptosporangiales</taxon>
        <taxon>Thermomonosporaceae</taxon>
        <taxon>Actinomadura</taxon>
    </lineage>
</organism>
<dbReference type="CDD" id="cd00082">
    <property type="entry name" value="HisKA"/>
    <property type="match status" value="1"/>
</dbReference>
<gene>
    <name evidence="15" type="ORF">F8566_18785</name>
</gene>
<name>A0A6H9YL39_9ACTN</name>
<dbReference type="PANTHER" id="PTHR45436">
    <property type="entry name" value="SENSOR HISTIDINE KINASE YKOH"/>
    <property type="match status" value="1"/>
</dbReference>
<feature type="compositionally biased region" description="Basic and acidic residues" evidence="11">
    <location>
        <begin position="127"/>
        <end position="140"/>
    </location>
</feature>
<dbReference type="PRINTS" id="PR00344">
    <property type="entry name" value="BCTRLSENSOR"/>
</dbReference>
<keyword evidence="8 12" id="KW-1133">Transmembrane helix</keyword>
<evidence type="ECO:0000256" key="11">
    <source>
        <dbReference type="SAM" id="MobiDB-lite"/>
    </source>
</evidence>
<keyword evidence="9" id="KW-0902">Two-component regulatory system</keyword>
<evidence type="ECO:0000256" key="12">
    <source>
        <dbReference type="SAM" id="Phobius"/>
    </source>
</evidence>
<dbReference type="InterPro" id="IPR003594">
    <property type="entry name" value="HATPase_dom"/>
</dbReference>
<evidence type="ECO:0000313" key="15">
    <source>
        <dbReference type="EMBL" id="KAB2347928.1"/>
    </source>
</evidence>
<evidence type="ECO:0000256" key="4">
    <source>
        <dbReference type="ARBA" id="ARBA00022553"/>
    </source>
</evidence>
<dbReference type="SUPFAM" id="SSF47384">
    <property type="entry name" value="Homodimeric domain of signal transducing histidine kinase"/>
    <property type="match status" value="1"/>
</dbReference>
<dbReference type="Pfam" id="PF00512">
    <property type="entry name" value="HisKA"/>
    <property type="match status" value="1"/>
</dbReference>
<accession>A0A6H9YL39</accession>
<feature type="domain" description="HAMP" evidence="14">
    <location>
        <begin position="211"/>
        <end position="265"/>
    </location>
</feature>
<dbReference type="RefSeq" id="WP_151561558.1">
    <property type="nucleotide sequence ID" value="NZ_WBMT01000008.1"/>
</dbReference>
<dbReference type="InterPro" id="IPR050428">
    <property type="entry name" value="TCS_sensor_his_kinase"/>
</dbReference>
<dbReference type="Gene3D" id="6.10.340.10">
    <property type="match status" value="1"/>
</dbReference>
<comment type="catalytic activity">
    <reaction evidence="1">
        <text>ATP + protein L-histidine = ADP + protein N-phospho-L-histidine.</text>
        <dbReference type="EC" id="2.7.13.3"/>
    </reaction>
</comment>
<reference evidence="15 16" key="1">
    <citation type="submission" date="2019-09" db="EMBL/GenBank/DDBJ databases">
        <title>Actinomadura physcomitrii sp. nov., a novel actinomycete isolated from moss [Physcomitrium sphaericum (Ludw) Fuernr].</title>
        <authorList>
            <person name="Zhuang X."/>
            <person name="Liu C."/>
        </authorList>
    </citation>
    <scope>NUCLEOTIDE SEQUENCE [LARGE SCALE GENOMIC DNA]</scope>
    <source>
        <strain evidence="15 16">HMC1</strain>
    </source>
</reference>
<feature type="domain" description="Histidine kinase" evidence="13">
    <location>
        <begin position="273"/>
        <end position="480"/>
    </location>
</feature>
<evidence type="ECO:0000256" key="2">
    <source>
        <dbReference type="ARBA" id="ARBA00004236"/>
    </source>
</evidence>
<evidence type="ECO:0000259" key="13">
    <source>
        <dbReference type="PROSITE" id="PS50109"/>
    </source>
</evidence>
<keyword evidence="5" id="KW-0808">Transferase</keyword>
<proteinExistence type="predicted"/>
<dbReference type="Gene3D" id="1.10.287.130">
    <property type="match status" value="1"/>
</dbReference>
<dbReference type="EMBL" id="WBMT01000008">
    <property type="protein sequence ID" value="KAB2347928.1"/>
    <property type="molecule type" value="Genomic_DNA"/>
</dbReference>
<dbReference type="Pfam" id="PF00672">
    <property type="entry name" value="HAMP"/>
    <property type="match status" value="1"/>
</dbReference>
<dbReference type="PANTHER" id="PTHR45436:SF5">
    <property type="entry name" value="SENSOR HISTIDINE KINASE TRCS"/>
    <property type="match status" value="1"/>
</dbReference>
<dbReference type="SMART" id="SM00387">
    <property type="entry name" value="HATPase_c"/>
    <property type="match status" value="1"/>
</dbReference>
<evidence type="ECO:0000256" key="6">
    <source>
        <dbReference type="ARBA" id="ARBA00022692"/>
    </source>
</evidence>
<dbReference type="FunFam" id="1.10.287.130:FF:000009">
    <property type="entry name" value="Two-component sensor histidine kinase"/>
    <property type="match status" value="1"/>
</dbReference>
<dbReference type="PROSITE" id="PS50109">
    <property type="entry name" value="HIS_KIN"/>
    <property type="match status" value="1"/>
</dbReference>
<dbReference type="GO" id="GO:0000155">
    <property type="term" value="F:phosphorelay sensor kinase activity"/>
    <property type="evidence" value="ECO:0007669"/>
    <property type="project" value="InterPro"/>
</dbReference>
<protein>
    <recommendedName>
        <fullName evidence="3">histidine kinase</fullName>
        <ecNumber evidence="3">2.7.13.3</ecNumber>
    </recommendedName>
</protein>
<evidence type="ECO:0000256" key="8">
    <source>
        <dbReference type="ARBA" id="ARBA00022989"/>
    </source>
</evidence>
<feature type="transmembrane region" description="Helical" evidence="12">
    <location>
        <begin position="190"/>
        <end position="209"/>
    </location>
</feature>
<dbReference type="OrthoDB" id="9786919at2"/>
<dbReference type="Gene3D" id="3.30.565.10">
    <property type="entry name" value="Histidine kinase-like ATPase, C-terminal domain"/>
    <property type="match status" value="1"/>
</dbReference>
<comment type="caution">
    <text evidence="15">The sequence shown here is derived from an EMBL/GenBank/DDBJ whole genome shotgun (WGS) entry which is preliminary data.</text>
</comment>
<dbReference type="InterPro" id="IPR004358">
    <property type="entry name" value="Sig_transdc_His_kin-like_C"/>
</dbReference>
<dbReference type="PROSITE" id="PS50885">
    <property type="entry name" value="HAMP"/>
    <property type="match status" value="1"/>
</dbReference>
<dbReference type="SMART" id="SM00388">
    <property type="entry name" value="HisKA"/>
    <property type="match status" value="1"/>
</dbReference>
<keyword evidence="10 12" id="KW-0472">Membrane</keyword>
<dbReference type="SMART" id="SM00304">
    <property type="entry name" value="HAMP"/>
    <property type="match status" value="1"/>
</dbReference>
<dbReference type="EC" id="2.7.13.3" evidence="3"/>
<feature type="transmembrane region" description="Helical" evidence="12">
    <location>
        <begin position="20"/>
        <end position="40"/>
    </location>
</feature>
<dbReference type="CDD" id="cd06225">
    <property type="entry name" value="HAMP"/>
    <property type="match status" value="1"/>
</dbReference>
<evidence type="ECO:0000256" key="5">
    <source>
        <dbReference type="ARBA" id="ARBA00022679"/>
    </source>
</evidence>
<keyword evidence="4" id="KW-0597">Phosphoprotein</keyword>
<evidence type="ECO:0000256" key="1">
    <source>
        <dbReference type="ARBA" id="ARBA00000085"/>
    </source>
</evidence>
<evidence type="ECO:0000256" key="10">
    <source>
        <dbReference type="ARBA" id="ARBA00023136"/>
    </source>
</evidence>
<dbReference type="Proteomes" id="UP000468735">
    <property type="component" value="Unassembled WGS sequence"/>
</dbReference>
<evidence type="ECO:0000256" key="3">
    <source>
        <dbReference type="ARBA" id="ARBA00012438"/>
    </source>
</evidence>
<dbReference type="InterPro" id="IPR003661">
    <property type="entry name" value="HisK_dim/P_dom"/>
</dbReference>
<dbReference type="InterPro" id="IPR036890">
    <property type="entry name" value="HATPase_C_sf"/>
</dbReference>